<dbReference type="PANTHER" id="PTHR13495">
    <property type="entry name" value="NEFA-INTERACTING NUCLEAR PROTEIN NIP30"/>
    <property type="match status" value="1"/>
</dbReference>
<proteinExistence type="predicted"/>
<dbReference type="InterPro" id="IPR039845">
    <property type="entry name" value="FAM192A"/>
</dbReference>
<accession>A0A165CZB5</accession>
<feature type="domain" description="FAM192A/Fyv6 N-terminal" evidence="4">
    <location>
        <begin position="13"/>
        <end position="117"/>
    </location>
</feature>
<dbReference type="STRING" id="1353952.A0A165CZB5"/>
<dbReference type="Proteomes" id="UP000076842">
    <property type="component" value="Unassembled WGS sequence"/>
</dbReference>
<organism evidence="5 6">
    <name type="scientific">Calocera cornea HHB12733</name>
    <dbReference type="NCBI Taxonomy" id="1353952"/>
    <lineage>
        <taxon>Eukaryota</taxon>
        <taxon>Fungi</taxon>
        <taxon>Dikarya</taxon>
        <taxon>Basidiomycota</taxon>
        <taxon>Agaricomycotina</taxon>
        <taxon>Dacrymycetes</taxon>
        <taxon>Dacrymycetales</taxon>
        <taxon>Dacrymycetaceae</taxon>
        <taxon>Calocera</taxon>
    </lineage>
</organism>
<feature type="region of interest" description="Disordered" evidence="3">
    <location>
        <begin position="99"/>
        <end position="118"/>
    </location>
</feature>
<gene>
    <name evidence="5" type="ORF">CALCODRAFT_521206</name>
</gene>
<dbReference type="InterPro" id="IPR019331">
    <property type="entry name" value="FAM192A/Fyv6_N"/>
</dbReference>
<dbReference type="AlphaFoldDB" id="A0A165CZB5"/>
<dbReference type="PANTHER" id="PTHR13495:SF0">
    <property type="entry name" value="PSME3-INTERACTING PROTEIN"/>
    <property type="match status" value="1"/>
</dbReference>
<feature type="compositionally biased region" description="Polar residues" evidence="3">
    <location>
        <begin position="8"/>
        <end position="19"/>
    </location>
</feature>
<dbReference type="GO" id="GO:0005634">
    <property type="term" value="C:nucleus"/>
    <property type="evidence" value="ECO:0007669"/>
    <property type="project" value="UniProtKB-SubCell"/>
</dbReference>
<evidence type="ECO:0000313" key="6">
    <source>
        <dbReference type="Proteomes" id="UP000076842"/>
    </source>
</evidence>
<evidence type="ECO:0000313" key="5">
    <source>
        <dbReference type="EMBL" id="KZT51731.1"/>
    </source>
</evidence>
<evidence type="ECO:0000256" key="1">
    <source>
        <dbReference type="ARBA" id="ARBA00004123"/>
    </source>
</evidence>
<keyword evidence="6" id="KW-1185">Reference proteome</keyword>
<dbReference type="Pfam" id="PF10187">
    <property type="entry name" value="FAM192A_Fyv6_N"/>
    <property type="match status" value="1"/>
</dbReference>
<keyword evidence="2" id="KW-0539">Nucleus</keyword>
<protein>
    <recommendedName>
        <fullName evidence="4">FAM192A/Fyv6 N-terminal domain-containing protein</fullName>
    </recommendedName>
</protein>
<evidence type="ECO:0000259" key="4">
    <source>
        <dbReference type="Pfam" id="PF10187"/>
    </source>
</evidence>
<dbReference type="EMBL" id="KV424094">
    <property type="protein sequence ID" value="KZT51731.1"/>
    <property type="molecule type" value="Genomic_DNA"/>
</dbReference>
<feature type="region of interest" description="Disordered" evidence="3">
    <location>
        <begin position="1"/>
        <end position="27"/>
    </location>
</feature>
<sequence length="118" mass="13600">MSSPPPSSVASRFVSQTELEQAKATREEQWRAAYARLGQEPPPQRAEDVGDGRSLYERLQTNKAAKEEQWQEQHKLSKQFRALEEDEILFLRQAAAARDAEEAARKRAERQEVEGFRE</sequence>
<comment type="subcellular location">
    <subcellularLocation>
        <location evidence="1">Nucleus</location>
    </subcellularLocation>
</comment>
<evidence type="ECO:0000256" key="2">
    <source>
        <dbReference type="ARBA" id="ARBA00023242"/>
    </source>
</evidence>
<evidence type="ECO:0000256" key="3">
    <source>
        <dbReference type="SAM" id="MobiDB-lite"/>
    </source>
</evidence>
<dbReference type="InParanoid" id="A0A165CZB5"/>
<reference evidence="5 6" key="1">
    <citation type="journal article" date="2016" name="Mol. Biol. Evol.">
        <title>Comparative Genomics of Early-Diverging Mushroom-Forming Fungi Provides Insights into the Origins of Lignocellulose Decay Capabilities.</title>
        <authorList>
            <person name="Nagy L.G."/>
            <person name="Riley R."/>
            <person name="Tritt A."/>
            <person name="Adam C."/>
            <person name="Daum C."/>
            <person name="Floudas D."/>
            <person name="Sun H."/>
            <person name="Yadav J.S."/>
            <person name="Pangilinan J."/>
            <person name="Larsson K.H."/>
            <person name="Matsuura K."/>
            <person name="Barry K."/>
            <person name="Labutti K."/>
            <person name="Kuo R."/>
            <person name="Ohm R.A."/>
            <person name="Bhattacharya S.S."/>
            <person name="Shirouzu T."/>
            <person name="Yoshinaga Y."/>
            <person name="Martin F.M."/>
            <person name="Grigoriev I.V."/>
            <person name="Hibbett D.S."/>
        </authorList>
    </citation>
    <scope>NUCLEOTIDE SEQUENCE [LARGE SCALE GENOMIC DNA]</scope>
    <source>
        <strain evidence="5 6">HHB12733</strain>
    </source>
</reference>
<name>A0A165CZB5_9BASI</name>
<dbReference type="OrthoDB" id="75720at2759"/>